<dbReference type="GO" id="GO:0007076">
    <property type="term" value="P:mitotic chromosome condensation"/>
    <property type="evidence" value="ECO:0000318"/>
    <property type="project" value="GO_Central"/>
</dbReference>
<dbReference type="InterPro" id="IPR004931">
    <property type="entry name" value="Pro/parathymosin"/>
</dbReference>
<dbReference type="GO" id="GO:0000779">
    <property type="term" value="C:condensed chromosome, centromeric region"/>
    <property type="evidence" value="ECO:0000318"/>
    <property type="project" value="GO_Central"/>
</dbReference>
<feature type="domain" description="Condensin complex subunit 1 C-terminal" evidence="13">
    <location>
        <begin position="988"/>
        <end position="1155"/>
    </location>
</feature>
<dbReference type="GO" id="GO:0051301">
    <property type="term" value="P:cell division"/>
    <property type="evidence" value="ECO:0007669"/>
    <property type="project" value="UniProtKB-KW"/>
</dbReference>
<dbReference type="eggNOG" id="KOG0414">
    <property type="taxonomic scope" value="Eukaryota"/>
</dbReference>
<evidence type="ECO:0000313" key="15">
    <source>
        <dbReference type="EMBL" id="EAL60491.1"/>
    </source>
</evidence>
<evidence type="ECO:0000256" key="6">
    <source>
        <dbReference type="ARBA" id="ARBA00022618"/>
    </source>
</evidence>
<gene>
    <name evidence="15" type="ORF">DDB_G0293984</name>
</gene>
<feature type="compositionally biased region" description="Acidic residues" evidence="12">
    <location>
        <begin position="1279"/>
        <end position="1300"/>
    </location>
</feature>
<dbReference type="InterPro" id="IPR016024">
    <property type="entry name" value="ARM-type_fold"/>
</dbReference>
<comment type="function">
    <text evidence="11">Regulatory subunit of the condensin complex, a complex required for conversion of interphase chromatin into mitotic-like condense chromosomes. The condensin complex probably introduces positive supercoils into relaxed DNA in the presence of type I topoisomerases and converts nicked DNA into positive knotted forms in the presence of type II topoisomerases.</text>
</comment>
<dbReference type="InterPro" id="IPR007673">
    <property type="entry name" value="Condensin_cplx_su1"/>
</dbReference>
<feature type="compositionally biased region" description="Basic and acidic residues" evidence="12">
    <location>
        <begin position="473"/>
        <end position="482"/>
    </location>
</feature>
<organism evidence="15 16">
    <name type="scientific">Dictyostelium discoideum</name>
    <name type="common">Social amoeba</name>
    <dbReference type="NCBI Taxonomy" id="44689"/>
    <lineage>
        <taxon>Eukaryota</taxon>
        <taxon>Amoebozoa</taxon>
        <taxon>Evosea</taxon>
        <taxon>Eumycetozoa</taxon>
        <taxon>Dictyostelia</taxon>
        <taxon>Dictyosteliales</taxon>
        <taxon>Dictyosteliaceae</taxon>
        <taxon>Dictyostelium</taxon>
    </lineage>
</organism>
<dbReference type="AlphaFoldDB" id="Q54B17"/>
<dbReference type="RefSeq" id="XP_628899.1">
    <property type="nucleotide sequence ID" value="XM_628897.1"/>
</dbReference>
<dbReference type="SUPFAM" id="SSF48371">
    <property type="entry name" value="ARM repeat"/>
    <property type="match status" value="1"/>
</dbReference>
<feature type="domain" description="Condensin complex subunit 1 N-terminal" evidence="14">
    <location>
        <begin position="37"/>
        <end position="164"/>
    </location>
</feature>
<dbReference type="VEuPathDB" id="AmoebaDB:DDB_G0293984"/>
<evidence type="ECO:0000259" key="13">
    <source>
        <dbReference type="Pfam" id="PF12717"/>
    </source>
</evidence>
<comment type="caution">
    <text evidence="15">The sequence shown here is derived from an EMBL/GenBank/DDBJ whole genome shotgun (WGS) entry which is preliminary data.</text>
</comment>
<dbReference type="SMR" id="Q54B17"/>
<dbReference type="GeneID" id="8629515"/>
<evidence type="ECO:0000313" key="16">
    <source>
        <dbReference type="Proteomes" id="UP000002195"/>
    </source>
</evidence>
<dbReference type="PANTHER" id="PTHR14222:SF2">
    <property type="entry name" value="CONDENSIN COMPLEX SUBUNIT 1"/>
    <property type="match status" value="1"/>
</dbReference>
<dbReference type="GO" id="GO:0042393">
    <property type="term" value="F:histone binding"/>
    <property type="evidence" value="ECO:0000318"/>
    <property type="project" value="GO_Central"/>
</dbReference>
<feature type="compositionally biased region" description="Basic residues" evidence="12">
    <location>
        <begin position="1260"/>
        <end position="1276"/>
    </location>
</feature>
<evidence type="ECO:0000256" key="2">
    <source>
        <dbReference type="ARBA" id="ARBA00004286"/>
    </source>
</evidence>
<dbReference type="PANTHER" id="PTHR14222">
    <property type="entry name" value="CONDENSIN"/>
    <property type="match status" value="1"/>
</dbReference>
<dbReference type="PhylomeDB" id="Q54B17"/>
<evidence type="ECO:0000256" key="5">
    <source>
        <dbReference type="ARBA" id="ARBA00022454"/>
    </source>
</evidence>
<feature type="compositionally biased region" description="Acidic residues" evidence="12">
    <location>
        <begin position="483"/>
        <end position="496"/>
    </location>
</feature>
<feature type="region of interest" description="Disordered" evidence="12">
    <location>
        <begin position="464"/>
        <end position="499"/>
    </location>
</feature>
<evidence type="ECO:0000256" key="10">
    <source>
        <dbReference type="ARBA" id="ARBA00023306"/>
    </source>
</evidence>
<evidence type="ECO:0000256" key="9">
    <source>
        <dbReference type="ARBA" id="ARBA00023242"/>
    </source>
</evidence>
<feature type="compositionally biased region" description="Low complexity" evidence="12">
    <location>
        <begin position="1240"/>
        <end position="1250"/>
    </location>
</feature>
<feature type="region of interest" description="Disordered" evidence="12">
    <location>
        <begin position="301"/>
        <end position="323"/>
    </location>
</feature>
<keyword evidence="8 11" id="KW-0226">DNA condensation</keyword>
<keyword evidence="9" id="KW-0539">Nucleus</keyword>
<feature type="region of interest" description="Disordered" evidence="12">
    <location>
        <begin position="1234"/>
        <end position="1403"/>
    </location>
</feature>
<dbReference type="GO" id="GO:0000796">
    <property type="term" value="C:condensin complex"/>
    <property type="evidence" value="ECO:0000318"/>
    <property type="project" value="GO_Central"/>
</dbReference>
<feature type="region of interest" description="Disordered" evidence="12">
    <location>
        <begin position="49"/>
        <end position="73"/>
    </location>
</feature>
<reference evidence="15 16" key="1">
    <citation type="journal article" date="2005" name="Nature">
        <title>The genome of the social amoeba Dictyostelium discoideum.</title>
        <authorList>
            <consortium name="The Dictyostelium discoideum Sequencing Consortium"/>
            <person name="Eichinger L."/>
            <person name="Pachebat J.A."/>
            <person name="Glockner G."/>
            <person name="Rajandream M.A."/>
            <person name="Sucgang R."/>
            <person name="Berriman M."/>
            <person name="Song J."/>
            <person name="Olsen R."/>
            <person name="Szafranski K."/>
            <person name="Xu Q."/>
            <person name="Tunggal B."/>
            <person name="Kummerfeld S."/>
            <person name="Madera M."/>
            <person name="Konfortov B.A."/>
            <person name="Rivero F."/>
            <person name="Bankier A.T."/>
            <person name="Lehmann R."/>
            <person name="Hamlin N."/>
            <person name="Davies R."/>
            <person name="Gaudet P."/>
            <person name="Fey P."/>
            <person name="Pilcher K."/>
            <person name="Chen G."/>
            <person name="Saunders D."/>
            <person name="Sodergren E."/>
            <person name="Davis P."/>
            <person name="Kerhornou A."/>
            <person name="Nie X."/>
            <person name="Hall N."/>
            <person name="Anjard C."/>
            <person name="Hemphill L."/>
            <person name="Bason N."/>
            <person name="Farbrother P."/>
            <person name="Desany B."/>
            <person name="Just E."/>
            <person name="Morio T."/>
            <person name="Rost R."/>
            <person name="Churcher C."/>
            <person name="Cooper J."/>
            <person name="Haydock S."/>
            <person name="van Driessche N."/>
            <person name="Cronin A."/>
            <person name="Goodhead I."/>
            <person name="Muzny D."/>
            <person name="Mourier T."/>
            <person name="Pain A."/>
            <person name="Lu M."/>
            <person name="Harper D."/>
            <person name="Lindsay R."/>
            <person name="Hauser H."/>
            <person name="James K."/>
            <person name="Quiles M."/>
            <person name="Madan Babu M."/>
            <person name="Saito T."/>
            <person name="Buchrieser C."/>
            <person name="Wardroper A."/>
            <person name="Felder M."/>
            <person name="Thangavelu M."/>
            <person name="Johnson D."/>
            <person name="Knights A."/>
            <person name="Loulseged H."/>
            <person name="Mungall K."/>
            <person name="Oliver K."/>
            <person name="Price C."/>
            <person name="Quail M.A."/>
            <person name="Urushihara H."/>
            <person name="Hernandez J."/>
            <person name="Rabbinowitsch E."/>
            <person name="Steffen D."/>
            <person name="Sanders M."/>
            <person name="Ma J."/>
            <person name="Kohara Y."/>
            <person name="Sharp S."/>
            <person name="Simmonds M."/>
            <person name="Spiegler S."/>
            <person name="Tivey A."/>
            <person name="Sugano S."/>
            <person name="White B."/>
            <person name="Walker D."/>
            <person name="Woodward J."/>
            <person name="Winckler T."/>
            <person name="Tanaka Y."/>
            <person name="Shaulsky G."/>
            <person name="Schleicher M."/>
            <person name="Weinstock G."/>
            <person name="Rosenthal A."/>
            <person name="Cox E.C."/>
            <person name="Chisholm R.L."/>
            <person name="Gibbs R."/>
            <person name="Loomis W.F."/>
            <person name="Platzer M."/>
            <person name="Kay R.R."/>
            <person name="Williams J."/>
            <person name="Dear P.H."/>
            <person name="Noegel A.A."/>
            <person name="Barrell B."/>
            <person name="Kuspa A."/>
        </authorList>
    </citation>
    <scope>NUCLEOTIDE SEQUENCE [LARGE SCALE GENOMIC DNA]</scope>
    <source>
        <strain evidence="15 16">AX4</strain>
    </source>
</reference>
<dbReference type="dictyBase" id="DDB_G0293984">
    <property type="gene designation" value="ncapD2"/>
</dbReference>
<evidence type="ECO:0000256" key="7">
    <source>
        <dbReference type="ARBA" id="ARBA00022776"/>
    </source>
</evidence>
<comment type="similarity">
    <text evidence="3">Belongs to the pro/parathymosin family.</text>
</comment>
<proteinExistence type="inferred from homology"/>
<feature type="compositionally biased region" description="Low complexity" evidence="12">
    <location>
        <begin position="1391"/>
        <end position="1403"/>
    </location>
</feature>
<keyword evidence="7 11" id="KW-0498">Mitosis</keyword>
<dbReference type="STRING" id="44689.Q54B17"/>
<evidence type="ECO:0000256" key="8">
    <source>
        <dbReference type="ARBA" id="ARBA00023067"/>
    </source>
</evidence>
<feature type="compositionally biased region" description="Basic residues" evidence="12">
    <location>
        <begin position="1317"/>
        <end position="1326"/>
    </location>
</feature>
<dbReference type="InterPro" id="IPR026971">
    <property type="entry name" value="CND1/NCAPD3"/>
</dbReference>
<dbReference type="GO" id="GO:0005634">
    <property type="term" value="C:nucleus"/>
    <property type="evidence" value="ECO:0007669"/>
    <property type="project" value="UniProtKB-SubCell"/>
</dbReference>
<comment type="subcellular location">
    <subcellularLocation>
        <location evidence="2">Chromosome</location>
    </subcellularLocation>
    <subcellularLocation>
        <location evidence="1">Nucleus</location>
    </subcellularLocation>
</comment>
<evidence type="ECO:0000256" key="11">
    <source>
        <dbReference type="PIRNR" id="PIRNR017127"/>
    </source>
</evidence>
<feature type="compositionally biased region" description="Low complexity" evidence="12">
    <location>
        <begin position="1331"/>
        <end position="1343"/>
    </location>
</feature>
<evidence type="ECO:0000256" key="4">
    <source>
        <dbReference type="ARBA" id="ARBA00009606"/>
    </source>
</evidence>
<dbReference type="InParanoid" id="Q54B17"/>
<comment type="similarity">
    <text evidence="4 11">Belongs to the CND1 (condensin subunit 1) family.</text>
</comment>
<dbReference type="FunCoup" id="Q54B17">
    <property type="interactions" value="196"/>
</dbReference>
<keyword evidence="6 11" id="KW-0132">Cell division</keyword>
<keyword evidence="5" id="KW-0158">Chromosome</keyword>
<dbReference type="KEGG" id="ddi:DDB_G0293984"/>
<dbReference type="PaxDb" id="44689-DDB0304964"/>
<evidence type="ECO:0000256" key="3">
    <source>
        <dbReference type="ARBA" id="ARBA00008032"/>
    </source>
</evidence>
<dbReference type="Proteomes" id="UP000002195">
    <property type="component" value="Unassembled WGS sequence"/>
</dbReference>
<dbReference type="InterPro" id="IPR011989">
    <property type="entry name" value="ARM-like"/>
</dbReference>
<accession>Q54B17</accession>
<evidence type="ECO:0000256" key="1">
    <source>
        <dbReference type="ARBA" id="ARBA00004123"/>
    </source>
</evidence>
<protein>
    <submittedName>
        <fullName evidence="15">Condensin-2 complex subunit D3</fullName>
    </submittedName>
</protein>
<sequence>MLEFQIPIHFEDISLSSSDKYSIKKIIDKFIKNVYIFLEHYISYQHSSSTTKESSKSTSENNNETASITSKKKSTKKKNSSVLDTWEQEEQKEAILTSIINCLELNLSTLWRLDYPEEEFINLLSKIIYAMIEQPANLRSKGVKKLIFEVLSILILRYNHSFNFTSKIIHLLHNHESLPSHCADLYEFIYDYQQQQQKHQQQQQQQNIYSQSTNQQQKNQTTFLISDIIREIGKQKEQRDTSGFKNLAKFLSELTDRLPKIVLPFVSLLLAHLDSESYLMRNAVTESIGFLIGKALNKVESNNKDKKSEQEEEEEVENQKKNESDQSELLHILFERCRDINGYCRSSVLKTLSLLVNNNWVPKESYIQLTKIAIERVSDKNSLVRKRAILLLSDILESNPYSPHLPTLLFKDKKEKLASFIKLSFYNLKKKKELLKKSKKLKNNNNNNNEDDLLNSQQVPDDNMEFEQQQQQQKEEEEKKEKEEEDGEEEEEEEEITEKQIFEDIKLNKEQFFDLISMLVPFSGIKEFSPHRLPLYLEHLNKYLDSSCKFIKIINSTIDTMCQLMGSVNPSDILESVHFIQVAHKYQIDKSKEAITKMLALIWNKEQSIKESTIRSFHELLIKDTREKVKSTLKSSYYIAKNLIDLTTTATLGEITSLEELMIEFTKKDLIDQDIIKALWDIFSGKVVNFNKQDSRGALIILSMISNNNSSVVKDKVNLLVSIGLEEQDDEFLPRYTCITLQKLRSKGLKETDQILPRFKNNQSLFERLIYHICSTTTTTTTTNDNIDNDIKNSKWFMFAEQVINTIYILAEQPDLISSEIIKKLSDQVLDENGETNQYCLSKLIFILGHIAIKQLVYVEEIQSEIKRIQYEQSKQSKNNNNNNKKKTDIEKELGTDQAEAEAESEAIQIQAESDILSENNLIGKYSQLVVSICYNYNEIFSNEQFPNQLLQTSAVLTLSKFMCVDSNFCESNLQLLFTLLEKSSIEVIRSNIIIGLGDLAFRFPNLVEPWTSKIYSRLRDPNADARKNSLMVLTHLILNDMIKVKGQISEMAICLEDSDIRISNIAKLFFSTLASKGNNLYNSLPDIIGKITPASTVTSNLNNISKDSIKNILKYLFSFIEKDKQSETLIDKLLQRFKTSKSISESQNISFCLQLLNYNDKSLKKLIEHFKLYQDKLNDNEIYNNLMISISKTKKQPNLTKTSEIKQLVDEIEKKINTARSQLTLGETVQLVQETDGNSSGTSSTTTTSQSIQKPPLKPSKKAPAKKRAPSRKKYQSSEEEESEESSEEEDEESGDDEDRMIITPKKPISKPMVPSRKRQPVQKKKSSESEQSSESDQSSEISDIDRMDITPKKPPKKPQPKQSKKKPASRLKKAISQSESESESDIDSESSNSSSFDNISE</sequence>
<feature type="compositionally biased region" description="Low complexity" evidence="12">
    <location>
        <begin position="49"/>
        <end position="69"/>
    </location>
</feature>
<dbReference type="EMBL" id="AAFI02000224">
    <property type="protein sequence ID" value="EAL60491.1"/>
    <property type="molecule type" value="Genomic_DNA"/>
</dbReference>
<dbReference type="Reactome" id="R-DDI-2514853">
    <property type="pathway name" value="Condensation of Prometaphase Chromosomes"/>
</dbReference>
<evidence type="ECO:0000259" key="14">
    <source>
        <dbReference type="Pfam" id="PF12922"/>
    </source>
</evidence>
<evidence type="ECO:0000256" key="12">
    <source>
        <dbReference type="SAM" id="MobiDB-lite"/>
    </source>
</evidence>
<dbReference type="HOGENOM" id="CLU_001867_2_1_1"/>
<feature type="compositionally biased region" description="Basic residues" evidence="12">
    <location>
        <begin position="1355"/>
        <end position="1375"/>
    </location>
</feature>
<dbReference type="Pfam" id="PF03247">
    <property type="entry name" value="Prothymosin"/>
    <property type="match status" value="1"/>
</dbReference>
<dbReference type="OMA" id="CPLEKLW"/>
<keyword evidence="10 11" id="KW-0131">Cell cycle</keyword>
<dbReference type="Gene3D" id="1.25.10.10">
    <property type="entry name" value="Leucine-rich Repeat Variant"/>
    <property type="match status" value="2"/>
</dbReference>
<dbReference type="Pfam" id="PF12717">
    <property type="entry name" value="Cnd1"/>
    <property type="match status" value="1"/>
</dbReference>
<dbReference type="Pfam" id="PF12922">
    <property type="entry name" value="Cnd1_N"/>
    <property type="match status" value="1"/>
</dbReference>
<dbReference type="GO" id="GO:0010032">
    <property type="term" value="P:meiotic chromosome condensation"/>
    <property type="evidence" value="ECO:0000318"/>
    <property type="project" value="GO_Central"/>
</dbReference>
<dbReference type="PIRSF" id="PIRSF017127">
    <property type="entry name" value="Condensin_D2"/>
    <property type="match status" value="1"/>
</dbReference>
<keyword evidence="16" id="KW-1185">Reference proteome</keyword>
<dbReference type="InterPro" id="IPR032682">
    <property type="entry name" value="Cnd1_C"/>
</dbReference>
<dbReference type="InterPro" id="IPR024324">
    <property type="entry name" value="Condensin_cplx_su1_N"/>
</dbReference>
<name>Q54B17_DICDI</name>